<evidence type="ECO:0000313" key="2">
    <source>
        <dbReference type="Proteomes" id="UP000280298"/>
    </source>
</evidence>
<organism evidence="1 2">
    <name type="scientific">Streptomyces cyaneochromogenes</name>
    <dbReference type="NCBI Taxonomy" id="2496836"/>
    <lineage>
        <taxon>Bacteria</taxon>
        <taxon>Bacillati</taxon>
        <taxon>Actinomycetota</taxon>
        <taxon>Actinomycetes</taxon>
        <taxon>Kitasatosporales</taxon>
        <taxon>Streptomycetaceae</taxon>
        <taxon>Streptomyces</taxon>
    </lineage>
</organism>
<name>A0A3Q9EVU7_9ACTN</name>
<evidence type="ECO:0000313" key="1">
    <source>
        <dbReference type="EMBL" id="AZQ36630.1"/>
    </source>
</evidence>
<dbReference type="KEGG" id="scya:EJ357_26955"/>
<proteinExistence type="predicted"/>
<dbReference type="OrthoDB" id="4216035at2"/>
<accession>A0A3Q9EVU7</accession>
<dbReference type="Proteomes" id="UP000280298">
    <property type="component" value="Chromosome"/>
</dbReference>
<keyword evidence="2" id="KW-1185">Reference proteome</keyword>
<dbReference type="AlphaFoldDB" id="A0A3Q9EVU7"/>
<sequence>MATASRAALTVEVMEMLARLDPRLWEIVEPPVPPHPIHDPGAGNGIGVGFRSAARDGERLNPQPLPPALLPAVRDMSVSVAEATIAASLAGKKPAEVLKEVGDDICPEPPKLPWPKKWPVPVQLRERLISDPQRVSPAVQASAALVFQSYAHRITDKALSTAFAGLADRLLERALKTANGAG</sequence>
<dbReference type="EMBL" id="CP034539">
    <property type="protein sequence ID" value="AZQ36630.1"/>
    <property type="molecule type" value="Genomic_DNA"/>
</dbReference>
<dbReference type="RefSeq" id="WP_126394149.1">
    <property type="nucleotide sequence ID" value="NZ_CP034539.1"/>
</dbReference>
<reference evidence="1 2" key="1">
    <citation type="journal article" date="2019" name="Int. J. Syst. Evol. Microbiol.">
        <title>Streptomyces cyaneochromogenes sp. nov., a blue pigment-producing actinomycete from manganese-contaminated soil.</title>
        <authorList>
            <person name="Tang X."/>
            <person name="Zhao J."/>
            <person name="Li K."/>
            <person name="Chen Z."/>
            <person name="Sun Y."/>
            <person name="Gao J."/>
        </authorList>
    </citation>
    <scope>NUCLEOTIDE SEQUENCE [LARGE SCALE GENOMIC DNA]</scope>
    <source>
        <strain evidence="1 2">MK-45</strain>
    </source>
</reference>
<protein>
    <submittedName>
        <fullName evidence="1">Uncharacterized protein</fullName>
    </submittedName>
</protein>
<gene>
    <name evidence="1" type="ORF">EJ357_26955</name>
</gene>